<evidence type="ECO:0000256" key="2">
    <source>
        <dbReference type="SAM" id="Phobius"/>
    </source>
</evidence>
<evidence type="ECO:0000313" key="3">
    <source>
        <dbReference type="EMBL" id="MVT26470.1"/>
    </source>
</evidence>
<feature type="transmembrane region" description="Helical" evidence="2">
    <location>
        <begin position="498"/>
        <end position="517"/>
    </location>
</feature>
<feature type="compositionally biased region" description="Low complexity" evidence="1">
    <location>
        <begin position="24"/>
        <end position="79"/>
    </location>
</feature>
<dbReference type="EMBL" id="WRPM01000065">
    <property type="protein sequence ID" value="MVT26470.1"/>
    <property type="molecule type" value="Genomic_DNA"/>
</dbReference>
<keyword evidence="2" id="KW-0812">Transmembrane</keyword>
<evidence type="ECO:0000313" key="4">
    <source>
        <dbReference type="Proteomes" id="UP000460157"/>
    </source>
</evidence>
<feature type="transmembrane region" description="Helical" evidence="2">
    <location>
        <begin position="554"/>
        <end position="570"/>
    </location>
</feature>
<dbReference type="Proteomes" id="UP000460157">
    <property type="component" value="Unassembled WGS sequence"/>
</dbReference>
<feature type="transmembrane region" description="Helical" evidence="2">
    <location>
        <begin position="622"/>
        <end position="641"/>
    </location>
</feature>
<organism evidence="3 4">
    <name type="scientific">Nesterenkonia alkaliphila</name>
    <dbReference type="NCBI Taxonomy" id="1463631"/>
    <lineage>
        <taxon>Bacteria</taxon>
        <taxon>Bacillati</taxon>
        <taxon>Actinomycetota</taxon>
        <taxon>Actinomycetes</taxon>
        <taxon>Micrococcales</taxon>
        <taxon>Micrococcaceae</taxon>
        <taxon>Nesterenkonia</taxon>
    </lineage>
</organism>
<comment type="caution">
    <text evidence="3">The sequence shown here is derived from an EMBL/GenBank/DDBJ whole genome shotgun (WGS) entry which is preliminary data.</text>
</comment>
<name>A0A7K1UJ19_9MICC</name>
<feature type="transmembrane region" description="Helical" evidence="2">
    <location>
        <begin position="590"/>
        <end position="610"/>
    </location>
</feature>
<reference evidence="3 4" key="1">
    <citation type="submission" date="2019-12" db="EMBL/GenBank/DDBJ databases">
        <title>Nesterenkonia muleiensis sp. nov., a novel actinobacterium isolated from sap of Populus euphratica.</title>
        <authorList>
            <person name="Wang R."/>
        </authorList>
    </citation>
    <scope>NUCLEOTIDE SEQUENCE [LARGE SCALE GENOMIC DNA]</scope>
    <source>
        <strain evidence="3 4">F10</strain>
    </source>
</reference>
<feature type="region of interest" description="Disordered" evidence="1">
    <location>
        <begin position="208"/>
        <end position="361"/>
    </location>
</feature>
<keyword evidence="4" id="KW-1185">Reference proteome</keyword>
<feature type="region of interest" description="Disordered" evidence="1">
    <location>
        <begin position="1"/>
        <end position="193"/>
    </location>
</feature>
<evidence type="ECO:0000256" key="1">
    <source>
        <dbReference type="SAM" id="MobiDB-lite"/>
    </source>
</evidence>
<sequence>MTKPLRPESTEGEAAGTTPPPAPDSADAAPSADSPQVPETAAPSPASPMSPDSPTSPHSPSPISASSAGSPVPAAAAEGDAPEEEGPEENGAAEEHPEEEGPEEEGAAEEGAAAGGDAGEASAVDQQPAEPEPAVQSAEPEPAEQPSEEEPSSQETASAERPAVAVEPPARTGVAPIVNVPTGPDTGLGGFFDSLDERLKTWWATRDERKARRRAAAQQQRQQHAAAQQGPAQPAETQQEAQAPAQQPSSSAPAAAVGSPAGFSLPKPPPPEQRPSGQLFTGAIPQVGAGSTGGETPLGSAAAPAFTPKDQISEAPADADAMPEFPPRPEAGEDQTTVIPPYRGEPTALEQNPVPRVRRELDDQRQRTVIAQKAAAIEKATAQPSPRPYGGAGTIGAGYPAPAYEFADDEEDLYTYIPPYNLPSRDPDPEPTRWDLARRITVSLGAVCAVLASFWMLGWFGTSEERPAILRQNGLRETLAEGMFSGDHALLSPDHTWYWLWPLITIGLVIHALYQWRPSQHSTPRQQRSGWLVATAAVFMLVMTYALYSGAFTLALLSSLVIAGVLTEAIRQFNLYTARTNTERQLTDDIVGLFYGFALVQLMSVLSVWLTQRGWEFLGLPALLWASLGLLLAVWTASFYAMTERGRITIALGLAWGLFWLIFPRILGEVTSTGVALGAALGAFIVIICTQSRRHRINHAERRAAMGRPLEDII</sequence>
<dbReference type="RefSeq" id="WP_157323439.1">
    <property type="nucleotide sequence ID" value="NZ_BMFX01000004.1"/>
</dbReference>
<feature type="transmembrane region" description="Helical" evidence="2">
    <location>
        <begin position="440"/>
        <end position="460"/>
    </location>
</feature>
<feature type="compositionally biased region" description="Low complexity" evidence="1">
    <location>
        <begin position="216"/>
        <end position="261"/>
    </location>
</feature>
<feature type="transmembrane region" description="Helical" evidence="2">
    <location>
        <begin position="529"/>
        <end position="548"/>
    </location>
</feature>
<keyword evidence="2" id="KW-0472">Membrane</keyword>
<gene>
    <name evidence="3" type="ORF">GNZ21_08905</name>
</gene>
<accession>A0A7K1UJ19</accession>
<feature type="compositionally biased region" description="Low complexity" evidence="1">
    <location>
        <begin position="126"/>
        <end position="140"/>
    </location>
</feature>
<dbReference type="AlphaFoldDB" id="A0A7K1UJ19"/>
<dbReference type="OrthoDB" id="5189031at2"/>
<feature type="transmembrane region" description="Helical" evidence="2">
    <location>
        <begin position="648"/>
        <end position="667"/>
    </location>
</feature>
<protein>
    <submittedName>
        <fullName evidence="3">Uncharacterized protein</fullName>
    </submittedName>
</protein>
<feature type="transmembrane region" description="Helical" evidence="2">
    <location>
        <begin position="673"/>
        <end position="690"/>
    </location>
</feature>
<keyword evidence="2" id="KW-1133">Transmembrane helix</keyword>
<feature type="compositionally biased region" description="Acidic residues" evidence="1">
    <location>
        <begin position="80"/>
        <end position="108"/>
    </location>
</feature>
<feature type="compositionally biased region" description="Low complexity" evidence="1">
    <location>
        <begin position="153"/>
        <end position="171"/>
    </location>
</feature>
<proteinExistence type="predicted"/>